<comment type="caution">
    <text evidence="1">The sequence shown here is derived from an EMBL/GenBank/DDBJ whole genome shotgun (WGS) entry which is preliminary data.</text>
</comment>
<accession>A0ACC0NTQ4</accession>
<dbReference type="Proteomes" id="UP001062846">
    <property type="component" value="Chromosome 5"/>
</dbReference>
<organism evidence="1 2">
    <name type="scientific">Rhododendron molle</name>
    <name type="common">Chinese azalea</name>
    <name type="synonym">Azalea mollis</name>
    <dbReference type="NCBI Taxonomy" id="49168"/>
    <lineage>
        <taxon>Eukaryota</taxon>
        <taxon>Viridiplantae</taxon>
        <taxon>Streptophyta</taxon>
        <taxon>Embryophyta</taxon>
        <taxon>Tracheophyta</taxon>
        <taxon>Spermatophyta</taxon>
        <taxon>Magnoliopsida</taxon>
        <taxon>eudicotyledons</taxon>
        <taxon>Gunneridae</taxon>
        <taxon>Pentapetalae</taxon>
        <taxon>asterids</taxon>
        <taxon>Ericales</taxon>
        <taxon>Ericaceae</taxon>
        <taxon>Ericoideae</taxon>
        <taxon>Rhodoreae</taxon>
        <taxon>Rhododendron</taxon>
    </lineage>
</organism>
<keyword evidence="2" id="KW-1185">Reference proteome</keyword>
<proteinExistence type="predicted"/>
<reference evidence="1" key="1">
    <citation type="submission" date="2022-02" db="EMBL/GenBank/DDBJ databases">
        <title>Plant Genome Project.</title>
        <authorList>
            <person name="Zhang R.-G."/>
        </authorList>
    </citation>
    <scope>NUCLEOTIDE SEQUENCE</scope>
    <source>
        <strain evidence="1">AT1</strain>
    </source>
</reference>
<protein>
    <submittedName>
        <fullName evidence="1">Uncharacterized protein</fullName>
    </submittedName>
</protein>
<evidence type="ECO:0000313" key="1">
    <source>
        <dbReference type="EMBL" id="KAI8555973.1"/>
    </source>
</evidence>
<sequence>MRAAVEAEAMTFSKRRKGVFKKVEESAVLYDVNVALIVFFATEKLFQFSSSPRSGIGADMDSLSVSGIGYENPHISPECHPYLQFRKTLQVRENQLLDELIQLLQPVTLDQSKEDVLQWKWSTDKQFSVKSVYNQCEQIDNSRNQVLGSL</sequence>
<dbReference type="EMBL" id="CM046392">
    <property type="protein sequence ID" value="KAI8555973.1"/>
    <property type="molecule type" value="Genomic_DNA"/>
</dbReference>
<evidence type="ECO:0000313" key="2">
    <source>
        <dbReference type="Proteomes" id="UP001062846"/>
    </source>
</evidence>
<name>A0ACC0NTQ4_RHOML</name>
<gene>
    <name evidence="1" type="ORF">RHMOL_Rhmol05G0217100</name>
</gene>